<evidence type="ECO:0000256" key="2">
    <source>
        <dbReference type="ARBA" id="ARBA00022603"/>
    </source>
</evidence>
<evidence type="ECO:0000313" key="4">
    <source>
        <dbReference type="EMBL" id="CAJ1407739.1"/>
    </source>
</evidence>
<dbReference type="EMBL" id="CAUJNA010003687">
    <property type="protein sequence ID" value="CAJ1407739.1"/>
    <property type="molecule type" value="Genomic_DNA"/>
</dbReference>
<keyword evidence="2" id="KW-0489">Methyltransferase</keyword>
<proteinExistence type="inferred from homology"/>
<dbReference type="SUPFAM" id="SSF53335">
    <property type="entry name" value="S-adenosyl-L-methionine-dependent methyltransferases"/>
    <property type="match status" value="1"/>
</dbReference>
<dbReference type="GO" id="GO:0032259">
    <property type="term" value="P:methylation"/>
    <property type="evidence" value="ECO:0007669"/>
    <property type="project" value="UniProtKB-KW"/>
</dbReference>
<keyword evidence="3" id="KW-0808">Transferase</keyword>
<evidence type="ECO:0000313" key="5">
    <source>
        <dbReference type="Proteomes" id="UP001178507"/>
    </source>
</evidence>
<dbReference type="PANTHER" id="PTHR43619:SF2">
    <property type="entry name" value="S-ADENOSYL-L-METHIONINE-DEPENDENT METHYLTRANSFERASES SUPERFAMILY PROTEIN"/>
    <property type="match status" value="1"/>
</dbReference>
<dbReference type="Proteomes" id="UP001178507">
    <property type="component" value="Unassembled WGS sequence"/>
</dbReference>
<gene>
    <name evidence="4" type="ORF">EVOR1521_LOCUS29360</name>
</gene>
<keyword evidence="5" id="KW-1185">Reference proteome</keyword>
<dbReference type="GO" id="GO:0008168">
    <property type="term" value="F:methyltransferase activity"/>
    <property type="evidence" value="ECO:0007669"/>
    <property type="project" value="UniProtKB-KW"/>
</dbReference>
<evidence type="ECO:0000256" key="1">
    <source>
        <dbReference type="ARBA" id="ARBA00008138"/>
    </source>
</evidence>
<evidence type="ECO:0008006" key="6">
    <source>
        <dbReference type="Google" id="ProtNLM"/>
    </source>
</evidence>
<dbReference type="Gene3D" id="3.40.50.150">
    <property type="entry name" value="Vaccinia Virus protein VP39"/>
    <property type="match status" value="1"/>
</dbReference>
<comment type="similarity">
    <text evidence="1">Belongs to the UPF0677 family.</text>
</comment>
<dbReference type="Pfam" id="PF04072">
    <property type="entry name" value="LCM"/>
    <property type="match status" value="1"/>
</dbReference>
<dbReference type="AlphaFoldDB" id="A0AA36JMH5"/>
<comment type="caution">
    <text evidence="4">The sequence shown here is derived from an EMBL/GenBank/DDBJ whole genome shotgun (WGS) entry which is preliminary data.</text>
</comment>
<dbReference type="NCBIfam" id="TIGR00027">
    <property type="entry name" value="mthyl_TIGR00027"/>
    <property type="match status" value="1"/>
</dbReference>
<reference evidence="4" key="1">
    <citation type="submission" date="2023-08" db="EMBL/GenBank/DDBJ databases">
        <authorList>
            <person name="Chen Y."/>
            <person name="Shah S."/>
            <person name="Dougan E. K."/>
            <person name="Thang M."/>
            <person name="Chan C."/>
        </authorList>
    </citation>
    <scope>NUCLEOTIDE SEQUENCE</scope>
</reference>
<dbReference type="PANTHER" id="PTHR43619">
    <property type="entry name" value="S-ADENOSYL-L-METHIONINE-DEPENDENT METHYLTRANSFERASE YKTD-RELATED"/>
    <property type="match status" value="1"/>
</dbReference>
<evidence type="ECO:0000256" key="3">
    <source>
        <dbReference type="ARBA" id="ARBA00022679"/>
    </source>
</evidence>
<name>A0AA36JMH5_9DINO</name>
<dbReference type="InterPro" id="IPR029063">
    <property type="entry name" value="SAM-dependent_MTases_sf"/>
</dbReference>
<organism evidence="4 5">
    <name type="scientific">Effrenium voratum</name>
    <dbReference type="NCBI Taxonomy" id="2562239"/>
    <lineage>
        <taxon>Eukaryota</taxon>
        <taxon>Sar</taxon>
        <taxon>Alveolata</taxon>
        <taxon>Dinophyceae</taxon>
        <taxon>Suessiales</taxon>
        <taxon>Symbiodiniaceae</taxon>
        <taxon>Effrenium</taxon>
    </lineage>
</organism>
<sequence>MSDSTAAGVAKIRHAEMLAPKEERIIEDPYAEYFYFGSTVSKWIGHANCVWLFEMLAPGSYEMLVARTRVIDELVKTETAAGVTQVVVLGAGYDMRSFRFPVPGVRFFEVDQPAVQKRKKDKVASIPDLPAANVYYVPVDFSCQSLEEELRKVPDFDVSAKTLVTLEGVSQYISREAVCATIKAIDRLTGAGSTFFLSYVDAQCTEPQKVVGQGYKNPERVKRVAAAAATMGEPWVTFFEQSEVPGILECSRFKLVSDVSTEEISRQYFPASRQVPSEKLLQLERYVVAKK</sequence>
<protein>
    <recommendedName>
        <fullName evidence="6">S-adenosyl-L-methionine-dependent methyltransferase</fullName>
    </recommendedName>
</protein>
<dbReference type="InterPro" id="IPR011610">
    <property type="entry name" value="SAM_mthyl_Trfase_ML2640-like"/>
</dbReference>
<dbReference type="InterPro" id="IPR007213">
    <property type="entry name" value="Ppm1/Ppm2/Tcmp"/>
</dbReference>
<accession>A0AA36JMH5</accession>